<dbReference type="CDD" id="cd00067">
    <property type="entry name" value="GAL4"/>
    <property type="match status" value="1"/>
</dbReference>
<dbReference type="InterPro" id="IPR036864">
    <property type="entry name" value="Zn2-C6_fun-type_DNA-bd_sf"/>
</dbReference>
<organism evidence="4 7">
    <name type="scientific">Trichoderma gamsii</name>
    <dbReference type="NCBI Taxonomy" id="398673"/>
    <lineage>
        <taxon>Eukaryota</taxon>
        <taxon>Fungi</taxon>
        <taxon>Dikarya</taxon>
        <taxon>Ascomycota</taxon>
        <taxon>Pezizomycotina</taxon>
        <taxon>Sordariomycetes</taxon>
        <taxon>Hypocreomycetidae</taxon>
        <taxon>Hypocreales</taxon>
        <taxon>Hypocreaceae</taxon>
        <taxon>Trichoderma</taxon>
    </lineage>
</organism>
<dbReference type="PANTHER" id="PTHR47784">
    <property type="entry name" value="STEROL UPTAKE CONTROL PROTEIN 2"/>
    <property type="match status" value="1"/>
</dbReference>
<feature type="domain" description="Zn(2)-C6 fungal-type" evidence="3">
    <location>
        <begin position="91"/>
        <end position="121"/>
    </location>
</feature>
<reference evidence="4 7" key="2">
    <citation type="submission" date="2017-02" db="EMBL/GenBank/DDBJ databases">
        <title>Genomes of Trichoderma spp. with biocontrol activity.</title>
        <authorList>
            <person name="Gardiner D."/>
            <person name="Kazan K."/>
            <person name="Vos C."/>
            <person name="Harvey P."/>
        </authorList>
    </citation>
    <scope>NUCLEOTIDE SEQUENCE [LARGE SCALE GENOMIC DNA]</scope>
    <source>
        <strain evidence="4 7">A5MH</strain>
    </source>
</reference>
<dbReference type="OrthoDB" id="5229455at2759"/>
<dbReference type="PROSITE" id="PS00463">
    <property type="entry name" value="ZN2_CY6_FUNGAL_1"/>
    <property type="match status" value="1"/>
</dbReference>
<evidence type="ECO:0000313" key="6">
    <source>
        <dbReference type="Proteomes" id="UP000054821"/>
    </source>
</evidence>
<dbReference type="InterPro" id="IPR021858">
    <property type="entry name" value="Fun_TF"/>
</dbReference>
<dbReference type="GO" id="GO:0008270">
    <property type="term" value="F:zinc ion binding"/>
    <property type="evidence" value="ECO:0007669"/>
    <property type="project" value="InterPro"/>
</dbReference>
<keyword evidence="1" id="KW-0539">Nucleus</keyword>
<dbReference type="Proteomes" id="UP000236546">
    <property type="component" value="Unassembled WGS sequence"/>
</dbReference>
<dbReference type="Pfam" id="PF11951">
    <property type="entry name" value="Fungal_trans_2"/>
    <property type="match status" value="1"/>
</dbReference>
<evidence type="ECO:0000313" key="5">
    <source>
        <dbReference type="EMBL" id="PON25911.1"/>
    </source>
</evidence>
<dbReference type="InterPro" id="IPR001138">
    <property type="entry name" value="Zn2Cys6_DnaBD"/>
</dbReference>
<dbReference type="EMBL" id="JPDN02000016">
    <property type="protein sequence ID" value="PON25911.1"/>
    <property type="molecule type" value="Genomic_DNA"/>
</dbReference>
<dbReference type="Proteomes" id="UP000054821">
    <property type="component" value="Unassembled WGS sequence"/>
</dbReference>
<evidence type="ECO:0000256" key="1">
    <source>
        <dbReference type="ARBA" id="ARBA00023242"/>
    </source>
</evidence>
<sequence>MSSHPFEDDIMSFPDSSDFDYTAYLQPDAGFVDGVQGYSTLSESSGGIHTPPYASSRSLPSNSNLELSLRRTSMQQRQRLERRGHTKSRRGCYNCKRRRIKCQETHPACGNCAKTGLNCEYPASPQIIHQPHNQIPLFSLQDMRCFQHFLTQCYPHHPLKQEEIWTHEIPSIAHNHEFLMHAILGYAASELMVTDSSLAPVAMNHRIKAIKAIKKRLTDASKMETTYEEANALVATCFALTFQSVSLEDGLAEYMTFIRGIVIVGMQMMFKSIKPLFSNLFESNQDEVMAPYMEGLPLIEKGWAEAAVESITNLGPLCTRQVEIEYHEQLMNVSSQLLTNSFEAYKANSRQYGWWMLLPHDSFQELINANNQVVILLHTHWIALSQIMAFINDQEYEVREKHPARQENSRIDPGFIRWLKHLNARVDYAHQMFNQWPRWVDEKLDSDITFFGKRR</sequence>
<dbReference type="SUPFAM" id="SSF57701">
    <property type="entry name" value="Zn2/Cys6 DNA-binding domain"/>
    <property type="match status" value="1"/>
</dbReference>
<dbReference type="GeneID" id="29987862"/>
<dbReference type="Gene3D" id="4.10.240.10">
    <property type="entry name" value="Zn(2)-C6 fungal-type DNA-binding domain"/>
    <property type="match status" value="1"/>
</dbReference>
<dbReference type="SMART" id="SM00066">
    <property type="entry name" value="GAL4"/>
    <property type="match status" value="1"/>
</dbReference>
<dbReference type="EMBL" id="MTYH01000098">
    <property type="protein sequence ID" value="PNP39051.1"/>
    <property type="molecule type" value="Genomic_DNA"/>
</dbReference>
<dbReference type="STRING" id="398673.A0A2K0T0J9"/>
<keyword evidence="6" id="KW-1185">Reference proteome</keyword>
<gene>
    <name evidence="5" type="ORF">TGAM01_v205348</name>
    <name evidence="4" type="ORF">TGAMA5MH_09278</name>
</gene>
<name>A0A2K0T0J9_9HYPO</name>
<dbReference type="PRINTS" id="PR00755">
    <property type="entry name" value="AFLATOXINBRP"/>
</dbReference>
<comment type="caution">
    <text evidence="4">The sequence shown here is derived from an EMBL/GenBank/DDBJ whole genome shotgun (WGS) entry which is preliminary data.</text>
</comment>
<evidence type="ECO:0000256" key="2">
    <source>
        <dbReference type="SAM" id="MobiDB-lite"/>
    </source>
</evidence>
<reference evidence="5 6" key="1">
    <citation type="journal article" date="2016" name="Genome Announc.">
        <title>Draft Whole-Genome Sequence of Trichoderma gamsii T6085, a Promising Biocontrol Agent of Fusarium Head Blight on Wheat.</title>
        <authorList>
            <person name="Baroncelli R."/>
            <person name="Zapparata A."/>
            <person name="Piaggeschi G."/>
            <person name="Sarrocco S."/>
            <person name="Vannacci G."/>
        </authorList>
    </citation>
    <scope>NUCLEOTIDE SEQUENCE [LARGE SCALE GENOMIC DNA]</scope>
    <source>
        <strain evidence="5 6">T6085</strain>
    </source>
</reference>
<evidence type="ECO:0000259" key="3">
    <source>
        <dbReference type="PROSITE" id="PS50048"/>
    </source>
</evidence>
<accession>A0A2K0T0J9</accession>
<evidence type="ECO:0000313" key="7">
    <source>
        <dbReference type="Proteomes" id="UP000236546"/>
    </source>
</evidence>
<dbReference type="PROSITE" id="PS50048">
    <property type="entry name" value="ZN2_CY6_FUNGAL_2"/>
    <property type="match status" value="1"/>
</dbReference>
<evidence type="ECO:0000313" key="4">
    <source>
        <dbReference type="EMBL" id="PNP39051.1"/>
    </source>
</evidence>
<dbReference type="PANTHER" id="PTHR47784:SF7">
    <property type="entry name" value="ZN(II)2CYS6 TRANSCRIPTION FACTOR (EUROFUNG)"/>
    <property type="match status" value="1"/>
</dbReference>
<dbReference type="AlphaFoldDB" id="A0A2K0T0J9"/>
<proteinExistence type="predicted"/>
<protein>
    <recommendedName>
        <fullName evidence="3">Zn(2)-C6 fungal-type domain-containing protein</fullName>
    </recommendedName>
</protein>
<dbReference type="InterPro" id="IPR053157">
    <property type="entry name" value="Sterol_Uptake_Regulator"/>
</dbReference>
<feature type="region of interest" description="Disordered" evidence="2">
    <location>
        <begin position="42"/>
        <end position="62"/>
    </location>
</feature>
<dbReference type="RefSeq" id="XP_024405656.1">
    <property type="nucleotide sequence ID" value="XM_024549623.1"/>
</dbReference>
<dbReference type="Pfam" id="PF00172">
    <property type="entry name" value="Zn_clus"/>
    <property type="match status" value="1"/>
</dbReference>
<reference evidence="5" key="3">
    <citation type="submission" date="2017-08" db="EMBL/GenBank/DDBJ databases">
        <title>Trichoderma gamsii strain T6085, whole genome shotgun sequencing project.</title>
        <authorList>
            <person name="Baroncelli R."/>
        </authorList>
    </citation>
    <scope>NUCLEOTIDE SEQUENCE</scope>
    <source>
        <strain evidence="5">T6085</strain>
    </source>
</reference>
<dbReference type="GO" id="GO:0001228">
    <property type="term" value="F:DNA-binding transcription activator activity, RNA polymerase II-specific"/>
    <property type="evidence" value="ECO:0007669"/>
    <property type="project" value="TreeGrafter"/>
</dbReference>